<dbReference type="SUPFAM" id="SSF52047">
    <property type="entry name" value="RNI-like"/>
    <property type="match status" value="1"/>
</dbReference>
<evidence type="ECO:0000313" key="1">
    <source>
        <dbReference type="EMBL" id="KAJ7720029.1"/>
    </source>
</evidence>
<name>A0AAD7MJT5_9AGAR</name>
<evidence type="ECO:0000313" key="2">
    <source>
        <dbReference type="Proteomes" id="UP001215598"/>
    </source>
</evidence>
<evidence type="ECO:0008006" key="3">
    <source>
        <dbReference type="Google" id="ProtNLM"/>
    </source>
</evidence>
<dbReference type="Proteomes" id="UP001215598">
    <property type="component" value="Unassembled WGS sequence"/>
</dbReference>
<proteinExistence type="predicted"/>
<dbReference type="Gene3D" id="3.80.10.10">
    <property type="entry name" value="Ribonuclease Inhibitor"/>
    <property type="match status" value="1"/>
</dbReference>
<protein>
    <recommendedName>
        <fullName evidence="3">F-box domain-containing protein</fullName>
    </recommendedName>
</protein>
<dbReference type="AlphaFoldDB" id="A0AAD7MJT5"/>
<reference evidence="1" key="1">
    <citation type="submission" date="2023-03" db="EMBL/GenBank/DDBJ databases">
        <title>Massive genome expansion in bonnet fungi (Mycena s.s.) driven by repeated elements and novel gene families across ecological guilds.</title>
        <authorList>
            <consortium name="Lawrence Berkeley National Laboratory"/>
            <person name="Harder C.B."/>
            <person name="Miyauchi S."/>
            <person name="Viragh M."/>
            <person name="Kuo A."/>
            <person name="Thoen E."/>
            <person name="Andreopoulos B."/>
            <person name="Lu D."/>
            <person name="Skrede I."/>
            <person name="Drula E."/>
            <person name="Henrissat B."/>
            <person name="Morin E."/>
            <person name="Kohler A."/>
            <person name="Barry K."/>
            <person name="LaButti K."/>
            <person name="Morin E."/>
            <person name="Salamov A."/>
            <person name="Lipzen A."/>
            <person name="Mereny Z."/>
            <person name="Hegedus B."/>
            <person name="Baldrian P."/>
            <person name="Stursova M."/>
            <person name="Weitz H."/>
            <person name="Taylor A."/>
            <person name="Grigoriev I.V."/>
            <person name="Nagy L.G."/>
            <person name="Martin F."/>
            <person name="Kauserud H."/>
        </authorList>
    </citation>
    <scope>NUCLEOTIDE SEQUENCE</scope>
    <source>
        <strain evidence="1">CBHHK182m</strain>
    </source>
</reference>
<sequence>MGGYPDIRIRSVSFYSDEDDSDDAESERDSPYDGACALVRTWFHRAKGSPLSITLRCAPNRAMPPKIFSAIAEVSLQWSRLELTLPLSDIPTLERISGPFPELQSLAIDISTARGSSQVKPSLTGLLAAPRLRTVRVFSSLLHLKKVLARSAQLTTLELKGQLSKAAWTAIFTRFPTLRHFTAGLSFDESDRTAFESVPPLKSLSIDPSEDPLDMLTLPYLRHLKYYIDTTRSCRLLAFLSRSNCLLTHLTLRTSSVDDDTLLKCLGAVPHLITLDLRRYSRNRGLYEHLQAPALLPRLQHLAITESGRDYKYEPVFTMLRVRRASQHDPRPEPIVRLRTFDLTLDVKDLDSDDDEAAPVGSIALQLQRFAADGLRVRVHTQTHKWPVARHDEKDFP</sequence>
<accession>A0AAD7MJT5</accession>
<organism evidence="1 2">
    <name type="scientific">Mycena metata</name>
    <dbReference type="NCBI Taxonomy" id="1033252"/>
    <lineage>
        <taxon>Eukaryota</taxon>
        <taxon>Fungi</taxon>
        <taxon>Dikarya</taxon>
        <taxon>Basidiomycota</taxon>
        <taxon>Agaricomycotina</taxon>
        <taxon>Agaricomycetes</taxon>
        <taxon>Agaricomycetidae</taxon>
        <taxon>Agaricales</taxon>
        <taxon>Marasmiineae</taxon>
        <taxon>Mycenaceae</taxon>
        <taxon>Mycena</taxon>
    </lineage>
</organism>
<dbReference type="EMBL" id="JARKIB010000245">
    <property type="protein sequence ID" value="KAJ7720029.1"/>
    <property type="molecule type" value="Genomic_DNA"/>
</dbReference>
<comment type="caution">
    <text evidence="1">The sequence shown here is derived from an EMBL/GenBank/DDBJ whole genome shotgun (WGS) entry which is preliminary data.</text>
</comment>
<dbReference type="InterPro" id="IPR032675">
    <property type="entry name" value="LRR_dom_sf"/>
</dbReference>
<gene>
    <name evidence="1" type="ORF">B0H16DRAFT_1793907</name>
</gene>
<keyword evidence="2" id="KW-1185">Reference proteome</keyword>